<dbReference type="PROSITE" id="PS50885">
    <property type="entry name" value="HAMP"/>
    <property type="match status" value="1"/>
</dbReference>
<dbReference type="SMART" id="SM00283">
    <property type="entry name" value="MA"/>
    <property type="match status" value="1"/>
</dbReference>
<feature type="domain" description="Methyl-accepting transducer" evidence="5">
    <location>
        <begin position="270"/>
        <end position="499"/>
    </location>
</feature>
<evidence type="ECO:0000313" key="7">
    <source>
        <dbReference type="EMBL" id="GHC84530.1"/>
    </source>
</evidence>
<reference evidence="8" key="1">
    <citation type="journal article" date="2019" name="Int. J. Syst. Evol. Microbiol.">
        <title>The Global Catalogue of Microorganisms (GCM) 10K type strain sequencing project: providing services to taxonomists for standard genome sequencing and annotation.</title>
        <authorList>
            <consortium name="The Broad Institute Genomics Platform"/>
            <consortium name="The Broad Institute Genome Sequencing Center for Infectious Disease"/>
            <person name="Wu L."/>
            <person name="Ma J."/>
        </authorList>
    </citation>
    <scope>NUCLEOTIDE SEQUENCE [LARGE SCALE GENOMIC DNA]</scope>
    <source>
        <strain evidence="8">KCTC 23314</strain>
    </source>
</reference>
<dbReference type="SUPFAM" id="SSF58104">
    <property type="entry name" value="Methyl-accepting chemotaxis protein (MCP) signaling domain"/>
    <property type="match status" value="1"/>
</dbReference>
<dbReference type="PANTHER" id="PTHR43531">
    <property type="entry name" value="PROTEIN ICFG"/>
    <property type="match status" value="1"/>
</dbReference>
<comment type="caution">
    <text evidence="7">The sequence shown here is derived from an EMBL/GenBank/DDBJ whole genome shotgun (WGS) entry which is preliminary data.</text>
</comment>
<evidence type="ECO:0000259" key="5">
    <source>
        <dbReference type="PROSITE" id="PS50111"/>
    </source>
</evidence>
<dbReference type="CDD" id="cd11386">
    <property type="entry name" value="MCP_signal"/>
    <property type="match status" value="1"/>
</dbReference>
<proteinExistence type="inferred from homology"/>
<dbReference type="SMART" id="SM00304">
    <property type="entry name" value="HAMP"/>
    <property type="match status" value="1"/>
</dbReference>
<dbReference type="EMBL" id="BMYK01000007">
    <property type="protein sequence ID" value="GHC84530.1"/>
    <property type="molecule type" value="Genomic_DNA"/>
</dbReference>
<comment type="similarity">
    <text evidence="2">Belongs to the methyl-accepting chemotaxis (MCP) protein family.</text>
</comment>
<keyword evidence="4" id="KW-0812">Transmembrane</keyword>
<dbReference type="InterPro" id="IPR051310">
    <property type="entry name" value="MCP_chemotaxis"/>
</dbReference>
<keyword evidence="1" id="KW-0488">Methylation</keyword>
<evidence type="ECO:0008006" key="9">
    <source>
        <dbReference type="Google" id="ProtNLM"/>
    </source>
</evidence>
<dbReference type="InterPro" id="IPR004089">
    <property type="entry name" value="MCPsignal_dom"/>
</dbReference>
<dbReference type="CDD" id="cd06225">
    <property type="entry name" value="HAMP"/>
    <property type="match status" value="1"/>
</dbReference>
<dbReference type="Pfam" id="PF00015">
    <property type="entry name" value="MCPsignal"/>
    <property type="match status" value="1"/>
</dbReference>
<dbReference type="RefSeq" id="WP_189687656.1">
    <property type="nucleotide sequence ID" value="NZ_BMYK01000007.1"/>
</dbReference>
<accession>A0ABQ3G2E5</accession>
<evidence type="ECO:0000259" key="6">
    <source>
        <dbReference type="PROSITE" id="PS50885"/>
    </source>
</evidence>
<dbReference type="InterPro" id="IPR003660">
    <property type="entry name" value="HAMP_dom"/>
</dbReference>
<dbReference type="Pfam" id="PF12729">
    <property type="entry name" value="4HB_MCP_1"/>
    <property type="match status" value="1"/>
</dbReference>
<evidence type="ECO:0000256" key="4">
    <source>
        <dbReference type="SAM" id="Phobius"/>
    </source>
</evidence>
<dbReference type="PANTHER" id="PTHR43531:SF14">
    <property type="entry name" value="METHYL-ACCEPTING CHEMOTAXIS PROTEIN I-RELATED"/>
    <property type="match status" value="1"/>
</dbReference>
<dbReference type="Pfam" id="PF00672">
    <property type="entry name" value="HAMP"/>
    <property type="match status" value="1"/>
</dbReference>
<protein>
    <recommendedName>
        <fullName evidence="9">Methyl-accepting chemotaxis protein</fullName>
    </recommendedName>
</protein>
<keyword evidence="8" id="KW-1185">Reference proteome</keyword>
<name>A0ABQ3G2E5_9BURK</name>
<keyword evidence="4" id="KW-1133">Transmembrane helix</keyword>
<feature type="transmembrane region" description="Helical" evidence="4">
    <location>
        <begin position="192"/>
        <end position="212"/>
    </location>
</feature>
<dbReference type="PROSITE" id="PS50111">
    <property type="entry name" value="CHEMOTAXIS_TRANSDUC_2"/>
    <property type="match status" value="1"/>
</dbReference>
<keyword evidence="3" id="KW-0807">Transducer</keyword>
<dbReference type="Gene3D" id="1.10.287.950">
    <property type="entry name" value="Methyl-accepting chemotaxis protein"/>
    <property type="match status" value="1"/>
</dbReference>
<evidence type="ECO:0000313" key="8">
    <source>
        <dbReference type="Proteomes" id="UP000626210"/>
    </source>
</evidence>
<gene>
    <name evidence="7" type="ORF">GCM10007320_29050</name>
</gene>
<evidence type="ECO:0000256" key="1">
    <source>
        <dbReference type="ARBA" id="ARBA00022481"/>
    </source>
</evidence>
<keyword evidence="4" id="KW-0472">Membrane</keyword>
<evidence type="ECO:0000256" key="3">
    <source>
        <dbReference type="PROSITE-ProRule" id="PRU00284"/>
    </source>
</evidence>
<organism evidence="7 8">
    <name type="scientific">Pseudorhodoferax aquiterrae</name>
    <dbReference type="NCBI Taxonomy" id="747304"/>
    <lineage>
        <taxon>Bacteria</taxon>
        <taxon>Pseudomonadati</taxon>
        <taxon>Pseudomonadota</taxon>
        <taxon>Betaproteobacteria</taxon>
        <taxon>Burkholderiales</taxon>
        <taxon>Comamonadaceae</taxon>
    </lineage>
</organism>
<evidence type="ECO:0000256" key="2">
    <source>
        <dbReference type="ARBA" id="ARBA00029447"/>
    </source>
</evidence>
<feature type="domain" description="HAMP" evidence="6">
    <location>
        <begin position="213"/>
        <end position="265"/>
    </location>
</feature>
<dbReference type="InterPro" id="IPR024478">
    <property type="entry name" value="HlyB_4HB_MCP"/>
</dbReference>
<feature type="transmembrane region" description="Helical" evidence="4">
    <location>
        <begin position="12"/>
        <end position="31"/>
    </location>
</feature>
<dbReference type="Proteomes" id="UP000626210">
    <property type="component" value="Unassembled WGS sequence"/>
</dbReference>
<sequence length="544" mass="57932">MLKEKNVGIVGRLYMITAVLVTLLVFTAVFAQSRLDHIVHLAETTEELRVPQLQRVSAVELNVTRVSLQLRHAILARTPQEREASLKDIESKRKLIADAIDAYASDLKGAESASRVAAIQKLTASFWQFGEANVKLILDGRKDEAFAFLVDSTIPARNALLDVLEDNVKFQEAALRTDIAGLRSDAASVMRVLIPLVIAATGGLLLFAWYLGRTLRARVALSRGVAERVRDGDLTQPVTDPARDEFSPLLGALKDMQASLTTVVDGVREHAEGVATASTEISHGNADLSNRTEQQASAVQETAAAMEQLTATVQRNAANAGQANRHAAEAREVAERGGTAVGQVVTTMKAISESSKKIADIIGVIDGIAFQTNILALNAAVEAARAGEQGRGFAVVAGEVRSLAGRSAEAAKEVRALIEESVGRVDQGTQLVDRAGATMHEVVDAIRRVTEVVGEISSASSEQGIGVGQVGEAITHIDQATQQNAALVEESAAAADSLSRQAQELVESVAIFRTTRAQRFGGVQEQAVQAPRAKPRTALRLKSA</sequence>